<dbReference type="STRING" id="108015.GA0061099_1004328"/>
<dbReference type="AlphaFoldDB" id="A0A0R3C2Z2"/>
<feature type="transmembrane region" description="Helical" evidence="4">
    <location>
        <begin position="172"/>
        <end position="196"/>
    </location>
</feature>
<dbReference type="PROSITE" id="PS50850">
    <property type="entry name" value="MFS"/>
    <property type="match status" value="1"/>
</dbReference>
<dbReference type="Gene3D" id="1.20.1250.20">
    <property type="entry name" value="MFS general substrate transporter like domains"/>
    <property type="match status" value="2"/>
</dbReference>
<feature type="transmembrane region" description="Helical" evidence="4">
    <location>
        <begin position="144"/>
        <end position="166"/>
    </location>
</feature>
<dbReference type="SUPFAM" id="SSF103473">
    <property type="entry name" value="MFS general substrate transporter"/>
    <property type="match status" value="1"/>
</dbReference>
<keyword evidence="3 4" id="KW-0472">Membrane</keyword>
<dbReference type="Pfam" id="PF07690">
    <property type="entry name" value="MFS_1"/>
    <property type="match status" value="1"/>
</dbReference>
<feature type="transmembrane region" description="Helical" evidence="4">
    <location>
        <begin position="241"/>
        <end position="261"/>
    </location>
</feature>
<keyword evidence="1 4" id="KW-0812">Transmembrane</keyword>
<feature type="transmembrane region" description="Helical" evidence="4">
    <location>
        <begin position="308"/>
        <end position="326"/>
    </location>
</feature>
<name>A0A0R3C2Z2_9BRAD</name>
<dbReference type="Proteomes" id="UP000051380">
    <property type="component" value="Unassembled WGS sequence"/>
</dbReference>
<evidence type="ECO:0000313" key="7">
    <source>
        <dbReference type="Proteomes" id="UP000051380"/>
    </source>
</evidence>
<dbReference type="RefSeq" id="WP_057028896.1">
    <property type="nucleotide sequence ID" value="NZ_LJYF01000031.1"/>
</dbReference>
<feature type="transmembrane region" description="Helical" evidence="4">
    <location>
        <begin position="20"/>
        <end position="45"/>
    </location>
</feature>
<organism evidence="6 7">
    <name type="scientific">Bradyrhizobium yuanmingense</name>
    <dbReference type="NCBI Taxonomy" id="108015"/>
    <lineage>
        <taxon>Bacteria</taxon>
        <taxon>Pseudomonadati</taxon>
        <taxon>Pseudomonadota</taxon>
        <taxon>Alphaproteobacteria</taxon>
        <taxon>Hyphomicrobiales</taxon>
        <taxon>Nitrobacteraceae</taxon>
        <taxon>Bradyrhizobium</taxon>
    </lineage>
</organism>
<proteinExistence type="predicted"/>
<evidence type="ECO:0000256" key="1">
    <source>
        <dbReference type="ARBA" id="ARBA00022692"/>
    </source>
</evidence>
<evidence type="ECO:0000259" key="5">
    <source>
        <dbReference type="PROSITE" id="PS50850"/>
    </source>
</evidence>
<keyword evidence="2 4" id="KW-1133">Transmembrane helix</keyword>
<feature type="transmembrane region" description="Helical" evidence="4">
    <location>
        <begin position="281"/>
        <end position="301"/>
    </location>
</feature>
<accession>A0A0R3C2Z2</accession>
<evidence type="ECO:0000313" key="6">
    <source>
        <dbReference type="EMBL" id="KRP92138.1"/>
    </source>
</evidence>
<dbReference type="OrthoDB" id="146345at2"/>
<comment type="caution">
    <text evidence="6">The sequence shown here is derived from an EMBL/GenBank/DDBJ whole genome shotgun (WGS) entry which is preliminary data.</text>
</comment>
<feature type="transmembrane region" description="Helical" evidence="4">
    <location>
        <begin position="397"/>
        <end position="418"/>
    </location>
</feature>
<protein>
    <submittedName>
        <fullName evidence="6">MFS transporter</fullName>
    </submittedName>
</protein>
<dbReference type="InterPro" id="IPR050327">
    <property type="entry name" value="Proton-linked_MCT"/>
</dbReference>
<dbReference type="InterPro" id="IPR036259">
    <property type="entry name" value="MFS_trans_sf"/>
</dbReference>
<feature type="transmembrane region" description="Helical" evidence="4">
    <location>
        <begin position="365"/>
        <end position="385"/>
    </location>
</feature>
<evidence type="ECO:0000256" key="2">
    <source>
        <dbReference type="ARBA" id="ARBA00022989"/>
    </source>
</evidence>
<sequence>MISNWLAAALSRRNIHYGWVMVGVTFLAALISAGTVGAPGVFIVPLQKEFGWSTAEISSALSIRFILFGLMAPFAAALLNRYGLRNVTLAAQLIVVSALVLSLGMTEVWQLIALWGVVIGIGTGMTALVLGATIATRWFATRRGLVVGIMTASVATGQLVFLPLLASLTERYGWRLALGLVCIMLVISSLAVLLAMRDRPSDVGLRPFGDEGTEPLPAPPVSHGSITGVALGTLRDASRSMAFWILFATFFVCGASTNGLVQVHLIPMCLDFGIPQVQAASLLAAMGIFDFFGTIMSGWLSDRYDNRWLLFWYYGLRGLSLIFLPFSDFSFYGLSVFAMFYGLDWIATVPPTVRLTAQKFGPERANLVFGWIFAGHQLGAGAAAFGAGFSRTVYQSYLPAFFIAGALCVFAALIVLALSRQPKLQPAAA</sequence>
<feature type="transmembrane region" description="Helical" evidence="4">
    <location>
        <begin position="332"/>
        <end position="353"/>
    </location>
</feature>
<dbReference type="CDD" id="cd17355">
    <property type="entry name" value="MFS_YcxA_like"/>
    <property type="match status" value="1"/>
</dbReference>
<dbReference type="InterPro" id="IPR011701">
    <property type="entry name" value="MFS"/>
</dbReference>
<feature type="domain" description="Major facilitator superfamily (MFS) profile" evidence="5">
    <location>
        <begin position="21"/>
        <end position="423"/>
    </location>
</feature>
<dbReference type="PANTHER" id="PTHR11360:SF290">
    <property type="entry name" value="MONOCARBOXYLATE MFS PERMEASE"/>
    <property type="match status" value="1"/>
</dbReference>
<feature type="transmembrane region" description="Helical" evidence="4">
    <location>
        <begin position="86"/>
        <end position="106"/>
    </location>
</feature>
<evidence type="ECO:0000256" key="3">
    <source>
        <dbReference type="ARBA" id="ARBA00023136"/>
    </source>
</evidence>
<feature type="transmembrane region" description="Helical" evidence="4">
    <location>
        <begin position="112"/>
        <end position="132"/>
    </location>
</feature>
<feature type="transmembrane region" description="Helical" evidence="4">
    <location>
        <begin position="57"/>
        <end position="79"/>
    </location>
</feature>
<dbReference type="GO" id="GO:0022857">
    <property type="term" value="F:transmembrane transporter activity"/>
    <property type="evidence" value="ECO:0007669"/>
    <property type="project" value="InterPro"/>
</dbReference>
<dbReference type="InterPro" id="IPR020846">
    <property type="entry name" value="MFS_dom"/>
</dbReference>
<evidence type="ECO:0000256" key="4">
    <source>
        <dbReference type="SAM" id="Phobius"/>
    </source>
</evidence>
<reference evidence="6 7" key="1">
    <citation type="submission" date="2015-09" db="EMBL/GenBank/DDBJ databases">
        <title>Draft Genome Sequence of the Strain BR 3267 (Bradyrhizobium yuanmingense) recommended as inoculant for cowpea in Brazil.</title>
        <authorList>
            <person name="Simoes-Araujo J.L."/>
            <person name="Zilli J.E."/>
        </authorList>
    </citation>
    <scope>NUCLEOTIDE SEQUENCE [LARGE SCALE GENOMIC DNA]</scope>
    <source>
        <strain evidence="6 7">BR3267</strain>
    </source>
</reference>
<dbReference type="EMBL" id="LJYF01000031">
    <property type="protein sequence ID" value="KRP92138.1"/>
    <property type="molecule type" value="Genomic_DNA"/>
</dbReference>
<gene>
    <name evidence="6" type="ORF">AOQ72_28440</name>
</gene>
<dbReference type="PANTHER" id="PTHR11360">
    <property type="entry name" value="MONOCARBOXYLATE TRANSPORTER"/>
    <property type="match status" value="1"/>
</dbReference>